<accession>A0ABQ3N8X4</accession>
<protein>
    <submittedName>
        <fullName evidence="1">Uncharacterized protein</fullName>
    </submittedName>
</protein>
<name>A0ABQ3N8X4_9BACI</name>
<organism evidence="1 2">
    <name type="scientific">Neobacillus kokaensis</name>
    <dbReference type="NCBI Taxonomy" id="2759023"/>
    <lineage>
        <taxon>Bacteria</taxon>
        <taxon>Bacillati</taxon>
        <taxon>Bacillota</taxon>
        <taxon>Bacilli</taxon>
        <taxon>Bacillales</taxon>
        <taxon>Bacillaceae</taxon>
        <taxon>Neobacillus</taxon>
    </lineage>
</organism>
<evidence type="ECO:0000313" key="2">
    <source>
        <dbReference type="Proteomes" id="UP000637074"/>
    </source>
</evidence>
<keyword evidence="2" id="KW-1185">Reference proteome</keyword>
<dbReference type="EMBL" id="BNDS01000025">
    <property type="protein sequence ID" value="GHI00627.1"/>
    <property type="molecule type" value="Genomic_DNA"/>
</dbReference>
<reference evidence="1 2" key="1">
    <citation type="journal article" date="2022" name="Int. J. Syst. Evol. Microbiol.">
        <title>Neobacillus kokaensis sp. nov., isolated from soil.</title>
        <authorList>
            <person name="Yuki K."/>
            <person name="Matsubara H."/>
            <person name="Yamaguchi S."/>
        </authorList>
    </citation>
    <scope>NUCLEOTIDE SEQUENCE [LARGE SCALE GENOMIC DNA]</scope>
    <source>
        <strain evidence="1 2">LOB 377</strain>
    </source>
</reference>
<proteinExistence type="predicted"/>
<comment type="caution">
    <text evidence="1">The sequence shown here is derived from an EMBL/GenBank/DDBJ whole genome shotgun (WGS) entry which is preliminary data.</text>
</comment>
<gene>
    <name evidence="1" type="ORF">AM1BK_41690</name>
</gene>
<sequence>MAAFVNEKYNMILTEQSWQWIDKTDNPLLIKVLLAKLIIDDTNAIKHVKSHSDIRKAMFENKLLLLRIVEYMGDEISMKEIDKIANQTD</sequence>
<dbReference type="Proteomes" id="UP000637074">
    <property type="component" value="Unassembled WGS sequence"/>
</dbReference>
<evidence type="ECO:0000313" key="1">
    <source>
        <dbReference type="EMBL" id="GHI00627.1"/>
    </source>
</evidence>